<sequence>MKVLEKVRSQTGHEGNDVMENYFSTTVQAIKENIIHHLMSFQGRDPERSGARDVYKALAYTMRDIMVEKWISTQKTFYAKQKKRVYYLSLEFLIGRSLGNSMTNLGILDAAKKAVEELGFDMEEIRNQEEDAALGNGGLGRLAACFMDSIATLKIPAYGYGIRYEYGLFFQQLVDGYQVEGPDNWLFDGTPWEFERSLPLFNVQFFGNVTGYVDENGNYRAKWVNTKDVKARASDIMVPGYRNDHVINMRLWSAQSSRELDLTDFSKGDYIGAVESKVSSETISKVLYPPDHNYAGQELRLKQQYFFVAATFQDIMRRYKKKHDSFDQFTDRVAVQLNDTHPAIAIPELMRILLDLEGLSWEEAWHICVNTFAYTNHTLMPEALERWSVEMMGRVLPRHLQIIYEINQRFLDELAQRYPGNVRKLRDLSIIEEGPVKMVRMAHLAIIGSHSVNGVAELHSKLLKERIFPDFHEFFPGRFNSKTNGITPRRWLLDVNPELADLISGRIGFGWITDLDQLRGLESFVEDTEFRQSWQRIKFNNKKRLADYIKKTVGVTVSPDTMFDIQVKRIHEYKRQLLNALHLIYLYHRIVRGEADDMVPRTAVFAGKAAPSYWRAKLIIKLITSIADVVNNDPRVKDRLKVVFLPNYNVSQAEIIMVAADLSEQISTAGTEASGTGNMKFSLNGALTIGTLDGANIEIREEVGKENIFIFGMTAEEAEYERKNASRTPWQICRKNGEIAEIIESIGDGSFSDGNKDLFKPLVDSLMDKHDPYLLLLDLESYIDCQKRVNRAYLDQENWTRTAILNVARMGKFSTDRTIKEYAEEIWGIPVG</sequence>
<evidence type="ECO:0000256" key="10">
    <source>
        <dbReference type="RuleBase" id="RU000587"/>
    </source>
</evidence>
<evidence type="ECO:0000256" key="4">
    <source>
        <dbReference type="ARBA" id="ARBA00022600"/>
    </source>
</evidence>
<comment type="catalytic activity">
    <reaction evidence="1 10">
        <text>[(1-&gt;4)-alpha-D-glucosyl](n) + phosphate = [(1-&gt;4)-alpha-D-glucosyl](n-1) + alpha-D-glucose 1-phosphate</text>
        <dbReference type="Rhea" id="RHEA:41732"/>
        <dbReference type="Rhea" id="RHEA-COMP:9584"/>
        <dbReference type="Rhea" id="RHEA-COMP:9586"/>
        <dbReference type="ChEBI" id="CHEBI:15444"/>
        <dbReference type="ChEBI" id="CHEBI:43474"/>
        <dbReference type="ChEBI" id="CHEBI:58601"/>
        <dbReference type="EC" id="2.4.1.1"/>
    </reaction>
</comment>
<comment type="function">
    <text evidence="10">Allosteric enzyme that catalyzes the rate-limiting step in glycogen catabolism, the phosphorolytic cleavage of glycogen to produce glucose-1-phosphate, and plays a central role in maintaining cellular and organismal glucose homeostasis.</text>
</comment>
<dbReference type="Pfam" id="PF00343">
    <property type="entry name" value="Phosphorylase"/>
    <property type="match status" value="1"/>
</dbReference>
<keyword evidence="4" id="KW-0321">Glycogen metabolism</keyword>
<dbReference type="FunFam" id="3.40.50.2000:FF:000002">
    <property type="entry name" value="Alpha-1,4 glucan phosphorylase"/>
    <property type="match status" value="1"/>
</dbReference>
<evidence type="ECO:0000256" key="2">
    <source>
        <dbReference type="ARBA" id="ARBA00001933"/>
    </source>
</evidence>
<evidence type="ECO:0000256" key="6">
    <source>
        <dbReference type="ARBA" id="ARBA00022679"/>
    </source>
</evidence>
<evidence type="ECO:0000256" key="9">
    <source>
        <dbReference type="ARBA" id="ARBA00025174"/>
    </source>
</evidence>
<evidence type="ECO:0000256" key="8">
    <source>
        <dbReference type="ARBA" id="ARBA00023277"/>
    </source>
</evidence>
<dbReference type="GO" id="GO:0005737">
    <property type="term" value="C:cytoplasm"/>
    <property type="evidence" value="ECO:0007669"/>
    <property type="project" value="TreeGrafter"/>
</dbReference>
<evidence type="ECO:0000256" key="7">
    <source>
        <dbReference type="ARBA" id="ARBA00022898"/>
    </source>
</evidence>
<keyword evidence="7 10" id="KW-0663">Pyridoxal phosphate</keyword>
<comment type="function">
    <text evidence="9">Phosphorylase is an important allosteric enzyme in carbohydrate metabolism. Enzymes from different sources differ in their regulatory mechanisms and in their natural substrates. However, all known phosphorylases share catalytic and structural properties.</text>
</comment>
<comment type="similarity">
    <text evidence="3 10">Belongs to the glycogen phosphorylase family.</text>
</comment>
<gene>
    <name evidence="11" type="primary">glgP</name>
    <name evidence="11" type="ORF">DGMP_24060</name>
</gene>
<dbReference type="PIRSF" id="PIRSF000460">
    <property type="entry name" value="Pprylas_GlgP"/>
    <property type="match status" value="1"/>
</dbReference>
<reference evidence="11" key="1">
    <citation type="submission" date="2020-09" db="EMBL/GenBank/DDBJ databases">
        <title>Desulfogranum mesoprofundum gen. nov., sp. nov., a novel mesophilic, sulfate-reducing chemolithoautotroph isolated from a deep-sea hydrothermal vent chimney in the Suiyo Seamount.</title>
        <authorList>
            <person name="Hashimoto Y."/>
            <person name="Nakagawa S."/>
        </authorList>
    </citation>
    <scope>NUCLEOTIDE SEQUENCE</scope>
    <source>
        <strain evidence="11">KT2</strain>
    </source>
</reference>
<dbReference type="InterPro" id="IPR011833">
    <property type="entry name" value="Glycg_phsphrylas"/>
</dbReference>
<dbReference type="PANTHER" id="PTHR11468">
    <property type="entry name" value="GLYCOGEN PHOSPHORYLASE"/>
    <property type="match status" value="1"/>
</dbReference>
<dbReference type="InterPro" id="IPR000811">
    <property type="entry name" value="Glyco_trans_35"/>
</dbReference>
<protein>
    <recommendedName>
        <fullName evidence="10">Alpha-1,4 glucan phosphorylase</fullName>
        <ecNumber evidence="10">2.4.1.1</ecNumber>
    </recommendedName>
</protein>
<evidence type="ECO:0000256" key="5">
    <source>
        <dbReference type="ARBA" id="ARBA00022676"/>
    </source>
</evidence>
<evidence type="ECO:0000256" key="3">
    <source>
        <dbReference type="ARBA" id="ARBA00006047"/>
    </source>
</evidence>
<dbReference type="PANTHER" id="PTHR11468:SF3">
    <property type="entry name" value="GLYCOGEN PHOSPHORYLASE, LIVER FORM"/>
    <property type="match status" value="1"/>
</dbReference>
<name>A0A8D5JDX0_9BACT</name>
<keyword evidence="8 10" id="KW-0119">Carbohydrate metabolism</keyword>
<dbReference type="InterPro" id="IPR035090">
    <property type="entry name" value="Pyridoxal_P_attach_site"/>
</dbReference>
<keyword evidence="5 10" id="KW-0328">Glycosyltransferase</keyword>
<evidence type="ECO:0000256" key="1">
    <source>
        <dbReference type="ARBA" id="ARBA00001275"/>
    </source>
</evidence>
<evidence type="ECO:0000313" key="12">
    <source>
        <dbReference type="Proteomes" id="UP000826725"/>
    </source>
</evidence>
<dbReference type="AlphaFoldDB" id="A0A8D5JDX0"/>
<dbReference type="NCBIfam" id="TIGR02093">
    <property type="entry name" value="P_ylase"/>
    <property type="match status" value="1"/>
</dbReference>
<proteinExistence type="inferred from homology"/>
<dbReference type="PROSITE" id="PS00102">
    <property type="entry name" value="PHOSPHORYLASE"/>
    <property type="match status" value="1"/>
</dbReference>
<dbReference type="EC" id="2.4.1.1" evidence="10"/>
<dbReference type="EMBL" id="AP024086">
    <property type="protein sequence ID" value="BCL61713.1"/>
    <property type="molecule type" value="Genomic_DNA"/>
</dbReference>
<evidence type="ECO:0000313" key="11">
    <source>
        <dbReference type="EMBL" id="BCL61713.1"/>
    </source>
</evidence>
<keyword evidence="6 10" id="KW-0808">Transferase</keyword>
<dbReference type="GO" id="GO:0005980">
    <property type="term" value="P:glycogen catabolic process"/>
    <property type="evidence" value="ECO:0007669"/>
    <property type="project" value="TreeGrafter"/>
</dbReference>
<dbReference type="Proteomes" id="UP000826725">
    <property type="component" value="Chromosome"/>
</dbReference>
<dbReference type="CDD" id="cd04300">
    <property type="entry name" value="GT35_Glycogen_Phosphorylase"/>
    <property type="match status" value="1"/>
</dbReference>
<dbReference type="FunFam" id="3.40.50.2000:FF:000005">
    <property type="entry name" value="Alpha-1,4 glucan phosphorylase"/>
    <property type="match status" value="1"/>
</dbReference>
<accession>A0A8D5JDX0</accession>
<dbReference type="GO" id="GO:0030170">
    <property type="term" value="F:pyridoxal phosphate binding"/>
    <property type="evidence" value="ECO:0007669"/>
    <property type="project" value="InterPro"/>
</dbReference>
<dbReference type="GO" id="GO:0008184">
    <property type="term" value="F:glycogen phosphorylase activity"/>
    <property type="evidence" value="ECO:0007669"/>
    <property type="project" value="InterPro"/>
</dbReference>
<comment type="cofactor">
    <cofactor evidence="2 10">
        <name>pyridoxal 5'-phosphate</name>
        <dbReference type="ChEBI" id="CHEBI:597326"/>
    </cofactor>
</comment>
<organism evidence="11 12">
    <name type="scientific">Desulfomarina profundi</name>
    <dbReference type="NCBI Taxonomy" id="2772557"/>
    <lineage>
        <taxon>Bacteria</taxon>
        <taxon>Pseudomonadati</taxon>
        <taxon>Thermodesulfobacteriota</taxon>
        <taxon>Desulfobulbia</taxon>
        <taxon>Desulfobulbales</taxon>
        <taxon>Desulfobulbaceae</taxon>
        <taxon>Desulfomarina</taxon>
    </lineage>
</organism>
<keyword evidence="12" id="KW-1185">Reference proteome</keyword>
<dbReference type="KEGG" id="dbk:DGMP_24060"/>